<dbReference type="Pfam" id="PF08571">
    <property type="entry name" value="Yos1"/>
    <property type="match status" value="1"/>
</dbReference>
<keyword evidence="3" id="KW-0813">Transport</keyword>
<dbReference type="GO" id="GO:0030134">
    <property type="term" value="C:COPII-coated ER to Golgi transport vesicle"/>
    <property type="evidence" value="ECO:0007669"/>
    <property type="project" value="TreeGrafter"/>
</dbReference>
<sequence>MAITIYNLFEAVLLCINAMAVLHEKRFLDKINWGKAQVHPGYEAGPKAKLVNLIHSVRTVMRSKYRSHMVYVIVTACDVAHVESVKIAVICVRHHTQYVRQYT</sequence>
<comment type="similarity">
    <text evidence="8">Belongs to the YOS1 family.</text>
</comment>
<evidence type="ECO:0000256" key="3">
    <source>
        <dbReference type="ARBA" id="ARBA00022448"/>
    </source>
</evidence>
<keyword evidence="7" id="KW-0472">Membrane</keyword>
<comment type="subcellular location">
    <subcellularLocation>
        <location evidence="1">Membrane</location>
    </subcellularLocation>
</comment>
<comment type="function">
    <text evidence="9">Regulator of endoplasmic reticulum secretion that acts as a key determinant of brain size. Required for secretion of extracellular matrix proteins. Required for correct brain development by depositing sufficient extracellular matrix proteins for tissue integrity and the proliferation of neural progenitors. Acts as a regulator of the unfolded protein response (UPR).</text>
</comment>
<dbReference type="GO" id="GO:0005789">
    <property type="term" value="C:endoplasmic reticulum membrane"/>
    <property type="evidence" value="ECO:0007669"/>
    <property type="project" value="TreeGrafter"/>
</dbReference>
<evidence type="ECO:0000256" key="4">
    <source>
        <dbReference type="ARBA" id="ARBA00022692"/>
    </source>
</evidence>
<keyword evidence="6" id="KW-1133">Transmembrane helix</keyword>
<dbReference type="EMBL" id="GGLE01003570">
    <property type="protein sequence ID" value="MBY07696.1"/>
    <property type="molecule type" value="Transcribed_RNA"/>
</dbReference>
<evidence type="ECO:0000256" key="6">
    <source>
        <dbReference type="ARBA" id="ARBA00022989"/>
    </source>
</evidence>
<evidence type="ECO:0000256" key="1">
    <source>
        <dbReference type="ARBA" id="ARBA00004370"/>
    </source>
</evidence>
<dbReference type="AlphaFoldDB" id="A0A2R5LDY8"/>
<dbReference type="GO" id="GO:0006888">
    <property type="term" value="P:endoplasmic reticulum to Golgi vesicle-mediated transport"/>
    <property type="evidence" value="ECO:0007669"/>
    <property type="project" value="TreeGrafter"/>
</dbReference>
<dbReference type="PANTHER" id="PTHR15858">
    <property type="entry name" value="IMMEDIATE EARLY RESPONSE 3-INTERACTING PROTEIN 1"/>
    <property type="match status" value="1"/>
</dbReference>
<organism evidence="10">
    <name type="scientific">Ornithodoros turicata</name>
    <dbReference type="NCBI Taxonomy" id="34597"/>
    <lineage>
        <taxon>Eukaryota</taxon>
        <taxon>Metazoa</taxon>
        <taxon>Ecdysozoa</taxon>
        <taxon>Arthropoda</taxon>
        <taxon>Chelicerata</taxon>
        <taxon>Arachnida</taxon>
        <taxon>Acari</taxon>
        <taxon>Parasitiformes</taxon>
        <taxon>Ixodida</taxon>
        <taxon>Ixodoidea</taxon>
        <taxon>Argasidae</taxon>
        <taxon>Ornithodorinae</taxon>
        <taxon>Ornithodoros</taxon>
    </lineage>
</organism>
<dbReference type="InterPro" id="IPR013880">
    <property type="entry name" value="Yos1"/>
</dbReference>
<keyword evidence="4" id="KW-0812">Transmembrane</keyword>
<evidence type="ECO:0000256" key="7">
    <source>
        <dbReference type="ARBA" id="ARBA00023136"/>
    </source>
</evidence>
<evidence type="ECO:0000256" key="2">
    <source>
        <dbReference type="ARBA" id="ARBA00016434"/>
    </source>
</evidence>
<keyword evidence="5" id="KW-0653">Protein transport</keyword>
<dbReference type="GO" id="GO:0015031">
    <property type="term" value="P:protein transport"/>
    <property type="evidence" value="ECO:0007669"/>
    <property type="project" value="UniProtKB-KW"/>
</dbReference>
<proteinExistence type="inferred from homology"/>
<dbReference type="PANTHER" id="PTHR15858:SF0">
    <property type="entry name" value="IMMEDIATE EARLY RESPONSE 3-INTERACTING PROTEIN 1"/>
    <property type="match status" value="1"/>
</dbReference>
<evidence type="ECO:0000256" key="9">
    <source>
        <dbReference type="ARBA" id="ARBA00045999"/>
    </source>
</evidence>
<protein>
    <recommendedName>
        <fullName evidence="2">Immediate early response 3-interacting protein 1</fullName>
    </recommendedName>
</protein>
<dbReference type="GO" id="GO:0000139">
    <property type="term" value="C:Golgi membrane"/>
    <property type="evidence" value="ECO:0007669"/>
    <property type="project" value="TreeGrafter"/>
</dbReference>
<name>A0A2R5LDY8_9ACAR</name>
<evidence type="ECO:0000256" key="5">
    <source>
        <dbReference type="ARBA" id="ARBA00022927"/>
    </source>
</evidence>
<accession>A0A2R5LDY8</accession>
<reference evidence="10" key="1">
    <citation type="submission" date="2018-03" db="EMBL/GenBank/DDBJ databases">
        <title>The relapsing fever spirochete Borrelia turicatae persists in the highly oxidative environment of its soft-bodied tick vector.</title>
        <authorList>
            <person name="Bourret T.J."/>
            <person name="Boyle W.K."/>
            <person name="Valenzuela J.G."/>
            <person name="Oliveira F."/>
            <person name="Lopez J.E."/>
        </authorList>
    </citation>
    <scope>NUCLEOTIDE SEQUENCE</scope>
    <source>
        <strain evidence="10">Kansas strain/isolate</strain>
        <tissue evidence="10">Salivary glands</tissue>
    </source>
</reference>
<evidence type="ECO:0000313" key="10">
    <source>
        <dbReference type="EMBL" id="MBY07696.1"/>
    </source>
</evidence>
<evidence type="ECO:0000256" key="8">
    <source>
        <dbReference type="ARBA" id="ARBA00024203"/>
    </source>
</evidence>